<evidence type="ECO:0000256" key="4">
    <source>
        <dbReference type="ARBA" id="ARBA00022692"/>
    </source>
</evidence>
<protein>
    <recommendedName>
        <fullName evidence="10">GlsB/YeaQ/YmgE family stress response membrane protein</fullName>
    </recommendedName>
</protein>
<accession>A0ABP8UGX6</accession>
<keyword evidence="5 7" id="KW-1133">Transmembrane helix</keyword>
<gene>
    <name evidence="8" type="ORF">GCM10023196_062350</name>
</gene>
<feature type="transmembrane region" description="Helical" evidence="7">
    <location>
        <begin position="6"/>
        <end position="23"/>
    </location>
</feature>
<keyword evidence="9" id="KW-1185">Reference proteome</keyword>
<dbReference type="RefSeq" id="WP_345434723.1">
    <property type="nucleotide sequence ID" value="NZ_BAABHK010000009.1"/>
</dbReference>
<dbReference type="Proteomes" id="UP001501442">
    <property type="component" value="Unassembled WGS sequence"/>
</dbReference>
<dbReference type="PANTHER" id="PTHR33884:SF3">
    <property type="entry name" value="UPF0410 PROTEIN YMGE"/>
    <property type="match status" value="1"/>
</dbReference>
<sequence>MLMTIIWFIIIGAIIGALARLVVPGRNPMGIALTILIGIAGALIGGLIANALGAGSIIAFIISVVVAAAGVALISGRGRWGSRRGVS</sequence>
<dbReference type="EMBL" id="BAABHK010000009">
    <property type="protein sequence ID" value="GAA4631745.1"/>
    <property type="molecule type" value="Genomic_DNA"/>
</dbReference>
<organism evidence="8 9">
    <name type="scientific">Actinoallomurus vinaceus</name>
    <dbReference type="NCBI Taxonomy" id="1080074"/>
    <lineage>
        <taxon>Bacteria</taxon>
        <taxon>Bacillati</taxon>
        <taxon>Actinomycetota</taxon>
        <taxon>Actinomycetes</taxon>
        <taxon>Streptosporangiales</taxon>
        <taxon>Thermomonosporaceae</taxon>
        <taxon>Actinoallomurus</taxon>
    </lineage>
</organism>
<keyword evidence="4 7" id="KW-0812">Transmembrane</keyword>
<proteinExistence type="inferred from homology"/>
<evidence type="ECO:0000256" key="7">
    <source>
        <dbReference type="SAM" id="Phobius"/>
    </source>
</evidence>
<evidence type="ECO:0000313" key="9">
    <source>
        <dbReference type="Proteomes" id="UP001501442"/>
    </source>
</evidence>
<evidence type="ECO:0000256" key="5">
    <source>
        <dbReference type="ARBA" id="ARBA00022989"/>
    </source>
</evidence>
<evidence type="ECO:0008006" key="10">
    <source>
        <dbReference type="Google" id="ProtNLM"/>
    </source>
</evidence>
<evidence type="ECO:0000256" key="3">
    <source>
        <dbReference type="ARBA" id="ARBA00022475"/>
    </source>
</evidence>
<keyword evidence="3" id="KW-1003">Cell membrane</keyword>
<feature type="transmembrane region" description="Helical" evidence="7">
    <location>
        <begin position="30"/>
        <end position="48"/>
    </location>
</feature>
<reference evidence="9" key="1">
    <citation type="journal article" date="2019" name="Int. J. Syst. Evol. Microbiol.">
        <title>The Global Catalogue of Microorganisms (GCM) 10K type strain sequencing project: providing services to taxonomists for standard genome sequencing and annotation.</title>
        <authorList>
            <consortium name="The Broad Institute Genomics Platform"/>
            <consortium name="The Broad Institute Genome Sequencing Center for Infectious Disease"/>
            <person name="Wu L."/>
            <person name="Ma J."/>
        </authorList>
    </citation>
    <scope>NUCLEOTIDE SEQUENCE [LARGE SCALE GENOMIC DNA]</scope>
    <source>
        <strain evidence="9">JCM 17939</strain>
    </source>
</reference>
<evidence type="ECO:0000313" key="8">
    <source>
        <dbReference type="EMBL" id="GAA4631745.1"/>
    </source>
</evidence>
<dbReference type="PANTHER" id="PTHR33884">
    <property type="entry name" value="UPF0410 PROTEIN YMGE"/>
    <property type="match status" value="1"/>
</dbReference>
<evidence type="ECO:0000256" key="6">
    <source>
        <dbReference type="ARBA" id="ARBA00023136"/>
    </source>
</evidence>
<comment type="similarity">
    <text evidence="2">Belongs to the UPF0410 family.</text>
</comment>
<dbReference type="InterPro" id="IPR007341">
    <property type="entry name" value="Transgly_assoc"/>
</dbReference>
<evidence type="ECO:0000256" key="1">
    <source>
        <dbReference type="ARBA" id="ARBA00004651"/>
    </source>
</evidence>
<name>A0ABP8UGX6_9ACTN</name>
<comment type="subcellular location">
    <subcellularLocation>
        <location evidence="1">Cell membrane</location>
        <topology evidence="1">Multi-pass membrane protein</topology>
    </subcellularLocation>
</comment>
<keyword evidence="6 7" id="KW-0472">Membrane</keyword>
<comment type="caution">
    <text evidence="8">The sequence shown here is derived from an EMBL/GenBank/DDBJ whole genome shotgun (WGS) entry which is preliminary data.</text>
</comment>
<evidence type="ECO:0000256" key="2">
    <source>
        <dbReference type="ARBA" id="ARBA00011006"/>
    </source>
</evidence>
<feature type="transmembrane region" description="Helical" evidence="7">
    <location>
        <begin position="54"/>
        <end position="74"/>
    </location>
</feature>